<name>E6TXV7_EVAC2</name>
<dbReference type="Proteomes" id="UP000001401">
    <property type="component" value="Chromosome"/>
</dbReference>
<keyword evidence="2" id="KW-1133">Transmembrane helix</keyword>
<dbReference type="Pfam" id="PF09922">
    <property type="entry name" value="LiaF-like_C"/>
    <property type="match status" value="1"/>
</dbReference>
<keyword evidence="2" id="KW-0812">Transmembrane</keyword>
<dbReference type="OrthoDB" id="1953204at2"/>
<dbReference type="STRING" id="649639.Bcell_2919"/>
<proteinExistence type="predicted"/>
<feature type="transmembrane region" description="Helical" evidence="2">
    <location>
        <begin position="68"/>
        <end position="85"/>
    </location>
</feature>
<feature type="compositionally biased region" description="Basic residues" evidence="1">
    <location>
        <begin position="143"/>
        <end position="154"/>
    </location>
</feature>
<dbReference type="eggNOG" id="COG4758">
    <property type="taxonomic scope" value="Bacteria"/>
</dbReference>
<dbReference type="RefSeq" id="WP_013489501.1">
    <property type="nucleotide sequence ID" value="NC_014829.1"/>
</dbReference>
<gene>
    <name evidence="5" type="ordered locus">Bcell_2919</name>
</gene>
<dbReference type="NCBIfam" id="NF040535">
    <property type="entry name" value="LiaF_C_term"/>
    <property type="match status" value="1"/>
</dbReference>
<evidence type="ECO:0000259" key="3">
    <source>
        <dbReference type="Pfam" id="PF09922"/>
    </source>
</evidence>
<sequence length="275" mass="31068">MKNIFGLLILTIGLLFLLSNTGLIDTDVTSIFSTFWPILIVLIGLKMFFEGSIYFFQSLKRDNVSFSKAVWGALILAIGIILLGNNAEWFAYTLSDLWSWIWPLLIVYIGFKLIFNKRNDIIIDLNWDKGSTDHHHSDDVSIKKKNKEKKKQSEKHHAFIGDIQLGKHPFEIDGTNISMGIGSIEVDLTRAVLKEGENMIDIRSWIGSVEILVPRDMAVKAVADVRIGEVTLFDDTYSGTSRKATYTSPNFHDADKRVILYVNLNIGDVEVLTVD</sequence>
<dbReference type="AlphaFoldDB" id="E6TXV7"/>
<evidence type="ECO:0000256" key="1">
    <source>
        <dbReference type="SAM" id="MobiDB-lite"/>
    </source>
</evidence>
<dbReference type="InterPro" id="IPR016975">
    <property type="entry name" value="Cell_wall_LiaF"/>
</dbReference>
<evidence type="ECO:0000313" key="6">
    <source>
        <dbReference type="Proteomes" id="UP000001401"/>
    </source>
</evidence>
<dbReference type="InterPro" id="IPR047793">
    <property type="entry name" value="LiaF_C"/>
</dbReference>
<dbReference type="HOGENOM" id="CLU_074089_0_0_9"/>
<dbReference type="InterPro" id="IPR054331">
    <property type="entry name" value="LiaF_TM"/>
</dbReference>
<evidence type="ECO:0000259" key="4">
    <source>
        <dbReference type="Pfam" id="PF22570"/>
    </source>
</evidence>
<organism evidence="5 6">
    <name type="scientific">Evansella cellulosilytica (strain ATCC 21833 / DSM 2522 / FERM P-1141 / JCM 9156 / N-4)</name>
    <name type="common">Bacillus cellulosilyticus</name>
    <dbReference type="NCBI Taxonomy" id="649639"/>
    <lineage>
        <taxon>Bacteria</taxon>
        <taxon>Bacillati</taxon>
        <taxon>Bacillota</taxon>
        <taxon>Bacilli</taxon>
        <taxon>Bacillales</taxon>
        <taxon>Bacillaceae</taxon>
        <taxon>Evansella</taxon>
    </lineage>
</organism>
<dbReference type="Pfam" id="PF22570">
    <property type="entry name" value="LiaF-TM"/>
    <property type="match status" value="1"/>
</dbReference>
<keyword evidence="2" id="KW-0472">Membrane</keyword>
<reference evidence="5" key="1">
    <citation type="submission" date="2010-12" db="EMBL/GenBank/DDBJ databases">
        <title>Complete sequence of Bacillus cellulosilyticus DSM 2522.</title>
        <authorList>
            <consortium name="US DOE Joint Genome Institute"/>
            <person name="Lucas S."/>
            <person name="Copeland A."/>
            <person name="Lapidus A."/>
            <person name="Cheng J.-F."/>
            <person name="Bruce D."/>
            <person name="Goodwin L."/>
            <person name="Pitluck S."/>
            <person name="Chertkov O."/>
            <person name="Detter J.C."/>
            <person name="Han C."/>
            <person name="Tapia R."/>
            <person name="Land M."/>
            <person name="Hauser L."/>
            <person name="Jeffries C."/>
            <person name="Kyrpides N."/>
            <person name="Ivanova N."/>
            <person name="Mikhailova N."/>
            <person name="Brumm P."/>
            <person name="Mead D."/>
            <person name="Woyke T."/>
        </authorList>
    </citation>
    <scope>NUCLEOTIDE SEQUENCE [LARGE SCALE GENOMIC DNA]</scope>
    <source>
        <strain evidence="5">DSM 2522</strain>
    </source>
</reference>
<accession>E6TXV7</accession>
<feature type="transmembrane region" description="Helical" evidence="2">
    <location>
        <begin position="97"/>
        <end position="115"/>
    </location>
</feature>
<evidence type="ECO:0000313" key="5">
    <source>
        <dbReference type="EMBL" id="ADU31170.1"/>
    </source>
</evidence>
<dbReference type="KEGG" id="bco:Bcell_2919"/>
<feature type="region of interest" description="Disordered" evidence="1">
    <location>
        <begin position="131"/>
        <end position="154"/>
    </location>
</feature>
<dbReference type="InterPro" id="IPR024425">
    <property type="entry name" value="LiaF-like_C"/>
</dbReference>
<evidence type="ECO:0000256" key="2">
    <source>
        <dbReference type="SAM" id="Phobius"/>
    </source>
</evidence>
<dbReference type="GO" id="GO:0016020">
    <property type="term" value="C:membrane"/>
    <property type="evidence" value="ECO:0007669"/>
    <property type="project" value="InterPro"/>
</dbReference>
<feature type="transmembrane region" description="Helical" evidence="2">
    <location>
        <begin position="36"/>
        <end position="56"/>
    </location>
</feature>
<feature type="compositionally biased region" description="Basic and acidic residues" evidence="1">
    <location>
        <begin position="131"/>
        <end position="142"/>
    </location>
</feature>
<feature type="domain" description="LiaF transmembrane" evidence="4">
    <location>
        <begin position="4"/>
        <end position="119"/>
    </location>
</feature>
<dbReference type="EMBL" id="CP002394">
    <property type="protein sequence ID" value="ADU31170.1"/>
    <property type="molecule type" value="Genomic_DNA"/>
</dbReference>
<feature type="domain" description="Cell wall-active antibiotics response LiaF-like C-terminal" evidence="3">
    <location>
        <begin position="159"/>
        <end position="271"/>
    </location>
</feature>
<keyword evidence="6" id="KW-1185">Reference proteome</keyword>
<protein>
    <submittedName>
        <fullName evidence="5">Cell wall-active antibiotics response protein</fullName>
    </submittedName>
</protein>
<dbReference type="PIRSF" id="PIRSF031509">
    <property type="entry name" value="Cell_wall_LiaF/YvqF"/>
    <property type="match status" value="1"/>
</dbReference>